<dbReference type="AlphaFoldDB" id="A0A7R8YWJ8"/>
<organism evidence="2 3">
    <name type="scientific">Hermetia illucens</name>
    <name type="common">Black soldier fly</name>
    <dbReference type="NCBI Taxonomy" id="343691"/>
    <lineage>
        <taxon>Eukaryota</taxon>
        <taxon>Metazoa</taxon>
        <taxon>Ecdysozoa</taxon>
        <taxon>Arthropoda</taxon>
        <taxon>Hexapoda</taxon>
        <taxon>Insecta</taxon>
        <taxon>Pterygota</taxon>
        <taxon>Neoptera</taxon>
        <taxon>Endopterygota</taxon>
        <taxon>Diptera</taxon>
        <taxon>Brachycera</taxon>
        <taxon>Stratiomyomorpha</taxon>
        <taxon>Stratiomyidae</taxon>
        <taxon>Hermetiinae</taxon>
        <taxon>Hermetia</taxon>
    </lineage>
</organism>
<gene>
    <name evidence="2" type="ORF">HERILL_LOCUS10675</name>
</gene>
<proteinExistence type="predicted"/>
<feature type="compositionally biased region" description="Low complexity" evidence="1">
    <location>
        <begin position="17"/>
        <end position="32"/>
    </location>
</feature>
<feature type="region of interest" description="Disordered" evidence="1">
    <location>
        <begin position="1"/>
        <end position="32"/>
    </location>
</feature>
<dbReference type="InParanoid" id="A0A7R8YWJ8"/>
<dbReference type="OrthoDB" id="6516566at2759"/>
<accession>A0A7R8YWJ8</accession>
<name>A0A7R8YWJ8_HERIL</name>
<evidence type="ECO:0000313" key="3">
    <source>
        <dbReference type="Proteomes" id="UP000594454"/>
    </source>
</evidence>
<sequence length="129" mass="13667">MGKLDSVQGPLRETPKQSTAAATSQMSSEASQMLEAALQQMDGIISGANNRLTSSQDVSSVSISNVLATAQSLALAIQQAGTHTPSPDPVTAGILNNWLETHLPLFGNIHGKLSIQHRKALDMSSHYPY</sequence>
<reference evidence="2 3" key="1">
    <citation type="submission" date="2020-11" db="EMBL/GenBank/DDBJ databases">
        <authorList>
            <person name="Wallbank WR R."/>
            <person name="Pardo Diaz C."/>
            <person name="Kozak K."/>
            <person name="Martin S."/>
            <person name="Jiggins C."/>
            <person name="Moest M."/>
            <person name="Warren A I."/>
            <person name="Generalovic N T."/>
            <person name="Byers J.R.P. K."/>
            <person name="Montejo-Kovacevich G."/>
            <person name="Yen C E."/>
        </authorList>
    </citation>
    <scope>NUCLEOTIDE SEQUENCE [LARGE SCALE GENOMIC DNA]</scope>
</reference>
<evidence type="ECO:0000256" key="1">
    <source>
        <dbReference type="SAM" id="MobiDB-lite"/>
    </source>
</evidence>
<evidence type="ECO:0000313" key="2">
    <source>
        <dbReference type="EMBL" id="CAD7088008.1"/>
    </source>
</evidence>
<protein>
    <submittedName>
        <fullName evidence="2">Uncharacterized protein</fullName>
    </submittedName>
</protein>
<keyword evidence="3" id="KW-1185">Reference proteome</keyword>
<dbReference type="Proteomes" id="UP000594454">
    <property type="component" value="Chromosome 4"/>
</dbReference>
<dbReference type="EMBL" id="LR899012">
    <property type="protein sequence ID" value="CAD7088008.1"/>
    <property type="molecule type" value="Genomic_DNA"/>
</dbReference>